<feature type="binding site" evidence="6">
    <location>
        <position position="85"/>
    </location>
    <ligand>
        <name>substrate</name>
    </ligand>
</feature>
<feature type="binding site" evidence="6">
    <location>
        <position position="298"/>
    </location>
    <ligand>
        <name>Zn(2+)</name>
        <dbReference type="ChEBI" id="CHEBI:29105"/>
        <label>1</label>
    </ligand>
</feature>
<keyword evidence="4 6" id="KW-0378">Hydrolase</keyword>
<feature type="binding site" evidence="6">
    <location>
        <position position="53"/>
    </location>
    <ligand>
        <name>Zn(2+)</name>
        <dbReference type="ChEBI" id="CHEBI:29105"/>
        <label>1</label>
    </ligand>
</feature>
<dbReference type="EMBL" id="CP054056">
    <property type="protein sequence ID" value="QKJ25275.1"/>
    <property type="molecule type" value="Genomic_DNA"/>
</dbReference>
<accession>A0A7D4TU67</accession>
<evidence type="ECO:0000256" key="3">
    <source>
        <dbReference type="ARBA" id="ARBA00022723"/>
    </source>
</evidence>
<dbReference type="InterPro" id="IPR002195">
    <property type="entry name" value="Dihydroorotase_CS"/>
</dbReference>
<name>A0A7D4TU67_9MICO</name>
<comment type="similarity">
    <text evidence="2 6">Belongs to the metallo-dependent hydrolases superfamily. DHOase family. Class I DHOase subfamily.</text>
</comment>
<dbReference type="PANTHER" id="PTHR43668:SF2">
    <property type="entry name" value="ALLANTOINASE"/>
    <property type="match status" value="1"/>
</dbReference>
<dbReference type="NCBIfam" id="NF006836">
    <property type="entry name" value="PRK09357.1-1"/>
    <property type="match status" value="1"/>
</dbReference>
<feature type="binding site" evidence="6">
    <location>
        <position position="51"/>
    </location>
    <ligand>
        <name>Zn(2+)</name>
        <dbReference type="ChEBI" id="CHEBI:29105"/>
        <label>1</label>
    </ligand>
</feature>
<dbReference type="GO" id="GO:0004151">
    <property type="term" value="F:dihydroorotase activity"/>
    <property type="evidence" value="ECO:0007669"/>
    <property type="project" value="UniProtKB-UniRule"/>
</dbReference>
<feature type="binding site" evidence="6">
    <location>
        <position position="145"/>
    </location>
    <ligand>
        <name>Zn(2+)</name>
        <dbReference type="ChEBI" id="CHEBI:29105"/>
        <label>2</label>
    </ligand>
</feature>
<dbReference type="NCBIfam" id="TIGR00857">
    <property type="entry name" value="pyrC_multi"/>
    <property type="match status" value="1"/>
</dbReference>
<feature type="binding site" evidence="6">
    <location>
        <begin position="53"/>
        <end position="55"/>
    </location>
    <ligand>
        <name>substrate</name>
    </ligand>
</feature>
<dbReference type="HAMAP" id="MF_00220_B">
    <property type="entry name" value="PyrC_classI_B"/>
    <property type="match status" value="1"/>
</dbReference>
<feature type="domain" description="Dihydroorotase catalytic" evidence="7">
    <location>
        <begin position="42"/>
        <end position="228"/>
    </location>
</feature>
<dbReference type="InterPro" id="IPR011059">
    <property type="entry name" value="Metal-dep_hydrolase_composite"/>
</dbReference>
<keyword evidence="9" id="KW-1185">Reference proteome</keyword>
<dbReference type="GO" id="GO:0006145">
    <property type="term" value="P:purine nucleobase catabolic process"/>
    <property type="evidence" value="ECO:0007669"/>
    <property type="project" value="TreeGrafter"/>
</dbReference>
<comment type="function">
    <text evidence="1 6">Catalyzes the reversible cyclization of carbamoyl aspartate to dihydroorotate.</text>
</comment>
<dbReference type="SUPFAM" id="SSF51556">
    <property type="entry name" value="Metallo-dependent hydrolases"/>
    <property type="match status" value="1"/>
</dbReference>
<dbReference type="KEGG" id="aqg:HRU87_03585"/>
<dbReference type="GO" id="GO:0008270">
    <property type="term" value="F:zinc ion binding"/>
    <property type="evidence" value="ECO:0007669"/>
    <property type="project" value="UniProtKB-UniRule"/>
</dbReference>
<keyword evidence="3 6" id="KW-0479">Metal-binding</keyword>
<feature type="binding site" evidence="6">
    <location>
        <begin position="316"/>
        <end position="317"/>
    </location>
    <ligand>
        <name>substrate</name>
    </ligand>
</feature>
<feature type="binding site" evidence="6">
    <location>
        <position position="271"/>
    </location>
    <ligand>
        <name>substrate</name>
    </ligand>
</feature>
<comment type="cofactor">
    <cofactor evidence="6">
        <name>Zn(2+)</name>
        <dbReference type="ChEBI" id="CHEBI:29105"/>
    </cofactor>
    <text evidence="6">Binds 2 Zn(2+) ions per subunit.</text>
</comment>
<dbReference type="InterPro" id="IPR050138">
    <property type="entry name" value="DHOase/Allantoinase_Hydrolase"/>
</dbReference>
<organism evidence="8 9">
    <name type="scientific">Aquiluna borgnonia</name>
    <dbReference type="NCBI Taxonomy" id="2499157"/>
    <lineage>
        <taxon>Bacteria</taxon>
        <taxon>Bacillati</taxon>
        <taxon>Actinomycetota</taxon>
        <taxon>Actinomycetes</taxon>
        <taxon>Micrococcales</taxon>
        <taxon>Microbacteriaceae</taxon>
        <taxon>Luna cluster</taxon>
        <taxon>Luna-1 subcluster</taxon>
        <taxon>Aquiluna</taxon>
    </lineage>
</organism>
<evidence type="ECO:0000256" key="4">
    <source>
        <dbReference type="ARBA" id="ARBA00022801"/>
    </source>
</evidence>
<comment type="pathway">
    <text evidence="6">Pyrimidine metabolism; UMP biosynthesis via de novo pathway; (S)-dihydroorotate from bicarbonate: step 3/3.</text>
</comment>
<evidence type="ECO:0000256" key="2">
    <source>
        <dbReference type="ARBA" id="ARBA00010286"/>
    </source>
</evidence>
<feature type="binding site" evidence="6">
    <location>
        <position position="225"/>
    </location>
    <ligand>
        <name>Zn(2+)</name>
        <dbReference type="ChEBI" id="CHEBI:29105"/>
        <label>2</label>
    </ligand>
</feature>
<evidence type="ECO:0000256" key="1">
    <source>
        <dbReference type="ARBA" id="ARBA00002368"/>
    </source>
</evidence>
<dbReference type="AlphaFoldDB" id="A0A7D4TU67"/>
<keyword evidence="6" id="KW-0862">Zinc</keyword>
<sequence>MKSVLKGVQLPNGKTTDVTIEGTTIAAIESTSEAGLDCSGLIALPGFVDVHTHLREPGFEASETVLSGSRSAAAGGYTAVLAMANTDPVTDKAEVAELVARLGAESGYCEVQPIGSVTKGLRGAELSDLEGLAKSSAKVRMFSDDGMCVFDESLMREALIRVKAFDGVIAQHSQDPQLTVGAQMNEGPLATELGLKGWPAIAEEAIIKRDAQLALETNSRLHICHLTTAGAVEVVRWAKAKGAKITAEVTPHHLLLTEELVRSYDPVYKVNPPLRRQEDALALQAAVLDGTIDVIGTDHAPHSAEKKQCEWQNAAFGMVGLEHAASVLQQVLIENGGQTWERFAALMSTKPAEIARLTGQGELRVGAVANLALIDPNARRTIQFQTHSRSQNNPFARTVLPGAVVHTIYRGRFTVVNQEVQELNG</sequence>
<dbReference type="Pfam" id="PF12890">
    <property type="entry name" value="DHOase"/>
    <property type="match status" value="1"/>
</dbReference>
<dbReference type="EC" id="3.5.2.3" evidence="6"/>
<feature type="active site" evidence="6">
    <location>
        <position position="298"/>
    </location>
</feature>
<dbReference type="PANTHER" id="PTHR43668">
    <property type="entry name" value="ALLANTOINASE"/>
    <property type="match status" value="1"/>
</dbReference>
<evidence type="ECO:0000313" key="9">
    <source>
        <dbReference type="Proteomes" id="UP000501003"/>
    </source>
</evidence>
<comment type="catalytic activity">
    <reaction evidence="6">
        <text>(S)-dihydroorotate + H2O = N-carbamoyl-L-aspartate + H(+)</text>
        <dbReference type="Rhea" id="RHEA:24296"/>
        <dbReference type="ChEBI" id="CHEBI:15377"/>
        <dbReference type="ChEBI" id="CHEBI:15378"/>
        <dbReference type="ChEBI" id="CHEBI:30864"/>
        <dbReference type="ChEBI" id="CHEBI:32814"/>
        <dbReference type="EC" id="3.5.2.3"/>
    </reaction>
</comment>
<feature type="binding site" evidence="6">
    <location>
        <position position="302"/>
    </location>
    <ligand>
        <name>substrate</name>
    </ligand>
</feature>
<dbReference type="GO" id="GO:0005737">
    <property type="term" value="C:cytoplasm"/>
    <property type="evidence" value="ECO:0007669"/>
    <property type="project" value="TreeGrafter"/>
</dbReference>
<dbReference type="Proteomes" id="UP000501003">
    <property type="component" value="Chromosome"/>
</dbReference>
<dbReference type="GO" id="GO:0004038">
    <property type="term" value="F:allantoinase activity"/>
    <property type="evidence" value="ECO:0007669"/>
    <property type="project" value="TreeGrafter"/>
</dbReference>
<evidence type="ECO:0000259" key="7">
    <source>
        <dbReference type="Pfam" id="PF12890"/>
    </source>
</evidence>
<dbReference type="UniPathway" id="UPA00070">
    <property type="reaction ID" value="UER00117"/>
</dbReference>
<dbReference type="CDD" id="cd01317">
    <property type="entry name" value="DHOase_IIa"/>
    <property type="match status" value="1"/>
</dbReference>
<dbReference type="RefSeq" id="WP_173493572.1">
    <property type="nucleotide sequence ID" value="NZ_CP054056.1"/>
</dbReference>
<dbReference type="SUPFAM" id="SSF51338">
    <property type="entry name" value="Composite domain of metallo-dependent hydrolases"/>
    <property type="match status" value="1"/>
</dbReference>
<dbReference type="InterPro" id="IPR032466">
    <property type="entry name" value="Metal_Hydrolase"/>
</dbReference>
<evidence type="ECO:0000313" key="8">
    <source>
        <dbReference type="EMBL" id="QKJ25275.1"/>
    </source>
</evidence>
<dbReference type="GO" id="GO:0044205">
    <property type="term" value="P:'de novo' UMP biosynthetic process"/>
    <property type="evidence" value="ECO:0007669"/>
    <property type="project" value="UniProtKB-UniRule"/>
</dbReference>
<feature type="binding site" evidence="6">
    <location>
        <position position="145"/>
    </location>
    <ligand>
        <name>Zn(2+)</name>
        <dbReference type="ChEBI" id="CHEBI:29105"/>
        <label>1</label>
    </ligand>
</feature>
<dbReference type="Gene3D" id="2.30.40.10">
    <property type="entry name" value="Urease, subunit C, domain 1"/>
    <property type="match status" value="1"/>
</dbReference>
<dbReference type="PROSITE" id="PS00483">
    <property type="entry name" value="DIHYDROOROTASE_2"/>
    <property type="match status" value="1"/>
</dbReference>
<reference evidence="8 9" key="1">
    <citation type="submission" date="2020-05" db="EMBL/GenBank/DDBJ databases">
        <title>Aquirufa sp. strain 15G-AUS-rot a new Aquirufa species.</title>
        <authorList>
            <person name="Pitt A."/>
            <person name="Hahn M.W."/>
        </authorList>
    </citation>
    <scope>NUCLEOTIDE SEQUENCE [LARGE SCALE GENOMIC DNA]</scope>
    <source>
        <strain evidence="8 9">15G-AUS-rot</strain>
    </source>
</reference>
<dbReference type="Gene3D" id="3.20.20.140">
    <property type="entry name" value="Metal-dependent hydrolases"/>
    <property type="match status" value="1"/>
</dbReference>
<dbReference type="InterPro" id="IPR024403">
    <property type="entry name" value="DHOase_cat"/>
</dbReference>
<keyword evidence="5 6" id="KW-0665">Pyrimidine biosynthesis</keyword>
<evidence type="ECO:0000256" key="5">
    <source>
        <dbReference type="ARBA" id="ARBA00022975"/>
    </source>
</evidence>
<feature type="binding site" evidence="6">
    <location>
        <position position="172"/>
    </location>
    <ligand>
        <name>Zn(2+)</name>
        <dbReference type="ChEBI" id="CHEBI:29105"/>
        <label>2</label>
    </ligand>
</feature>
<dbReference type="InterPro" id="IPR004722">
    <property type="entry name" value="DHOase"/>
</dbReference>
<gene>
    <name evidence="6" type="primary">pyrC</name>
    <name evidence="8" type="ORF">HRU87_03585</name>
</gene>
<evidence type="ECO:0000256" key="6">
    <source>
        <dbReference type="HAMAP-Rule" id="MF_00220"/>
    </source>
</evidence>
<proteinExistence type="inferred from homology"/>
<protein>
    <recommendedName>
        <fullName evidence="6">Dihydroorotase</fullName>
        <shortName evidence="6">DHOase</shortName>
        <ecNumber evidence="6">3.5.2.3</ecNumber>
    </recommendedName>
</protein>